<dbReference type="Proteomes" id="UP001580391">
    <property type="component" value="Unassembled WGS sequence"/>
</dbReference>
<keyword evidence="2" id="KW-1185">Reference proteome</keyword>
<evidence type="ECO:0000313" key="1">
    <source>
        <dbReference type="EMBL" id="MFB5735893.1"/>
    </source>
</evidence>
<accession>A0ABV5BKQ8</accession>
<protein>
    <submittedName>
        <fullName evidence="1">Uncharacterized protein</fullName>
    </submittedName>
</protein>
<gene>
    <name evidence="1" type="ORF">ACE5IX_05200</name>
</gene>
<comment type="caution">
    <text evidence="1">The sequence shown here is derived from an EMBL/GenBank/DDBJ whole genome shotgun (WGS) entry which is preliminary data.</text>
</comment>
<sequence>MAKTLESRPSLFEPYGHSDLYALDNLYFSAPKEVEVWNFSRIREFSPLNLGFLLARAELRTSEGNSDLEVKELSPSFRKGICLTLNWEEAPGVRFDSFLPKVMGAEADFSYTRLEEGTDLPFRQFFSDGGFCLRGEWKNKKYLILFASQNSEAKNLPELLRTVSRFSSENEATGNFFLRTEKQSYLNFIKPKESLGALFLQEKKMEYPPFLFLSLETSVVRTASPDN</sequence>
<reference evidence="1 2" key="1">
    <citation type="submission" date="2024-09" db="EMBL/GenBank/DDBJ databases">
        <title>Taxonomic and Genotyping Characterization of Leptospira Strains isolated from Multiple Sources in Colombia highlights the importance of intermediate species.</title>
        <authorList>
            <person name="Torres Higuera L."/>
            <person name="Rojas Tapias D."/>
            <person name="Jimenez Velasquez S."/>
            <person name="Renjifo Ibanez C."/>
        </authorList>
    </citation>
    <scope>NUCLEOTIDE SEQUENCE [LARGE SCALE GENOMIC DNA]</scope>
    <source>
        <strain evidence="1 2">Lep080</strain>
    </source>
</reference>
<proteinExistence type="predicted"/>
<evidence type="ECO:0000313" key="2">
    <source>
        <dbReference type="Proteomes" id="UP001580391"/>
    </source>
</evidence>
<dbReference type="EMBL" id="JBHILJ010000002">
    <property type="protein sequence ID" value="MFB5735893.1"/>
    <property type="molecule type" value="Genomic_DNA"/>
</dbReference>
<organism evidence="1 2">
    <name type="scientific">Leptospira wolffii</name>
    <dbReference type="NCBI Taxonomy" id="409998"/>
    <lineage>
        <taxon>Bacteria</taxon>
        <taxon>Pseudomonadati</taxon>
        <taxon>Spirochaetota</taxon>
        <taxon>Spirochaetia</taxon>
        <taxon>Leptospirales</taxon>
        <taxon>Leptospiraceae</taxon>
        <taxon>Leptospira</taxon>
    </lineage>
</organism>
<dbReference type="NCBIfam" id="NF047692">
    <property type="entry name" value="LIC11631_fam"/>
    <property type="match status" value="1"/>
</dbReference>
<name>A0ABV5BKQ8_9LEPT</name>
<dbReference type="RefSeq" id="WP_135701392.1">
    <property type="nucleotide sequence ID" value="NZ_JBHILI010000002.1"/>
</dbReference>